<dbReference type="GO" id="GO:0051082">
    <property type="term" value="F:unfolded protein binding"/>
    <property type="evidence" value="ECO:0007669"/>
    <property type="project" value="TreeGrafter"/>
</dbReference>
<dbReference type="PANTHER" id="PTHR21237">
    <property type="entry name" value="GRPE PROTEIN"/>
    <property type="match status" value="1"/>
</dbReference>
<comment type="function">
    <text evidence="4">Participates actively in the response to hyperosmotic and heat shock by preventing the aggregation of stress-denatured proteins, in association with DnaK and GrpE. It is the nucleotide exchange factor for DnaK and may function as a thermosensor. Unfolded proteins bind initially to DnaJ; upon interaction with the DnaJ-bound protein, DnaK hydrolyzes its bound ATP, resulting in the formation of a stable complex. GrpE releases ADP from DnaK; ATP binding to DnaK triggers the release of the substrate protein, thus completing the reaction cycle. Several rounds of ATP-dependent interactions between DnaJ, DnaK and GrpE are required for fully efficient folding.</text>
</comment>
<dbReference type="GO" id="GO:0051087">
    <property type="term" value="F:protein-folding chaperone binding"/>
    <property type="evidence" value="ECO:0007669"/>
    <property type="project" value="InterPro"/>
</dbReference>
<dbReference type="SUPFAM" id="SSF51064">
    <property type="entry name" value="Head domain of nucleotide exchange factor GrpE"/>
    <property type="match status" value="1"/>
</dbReference>
<organism evidence="6 7">
    <name type="scientific">Buchnera aphidicola</name>
    <name type="common">Brachycaudus cardui</name>
    <dbReference type="NCBI Taxonomy" id="557993"/>
    <lineage>
        <taxon>Bacteria</taxon>
        <taxon>Pseudomonadati</taxon>
        <taxon>Pseudomonadota</taxon>
        <taxon>Gammaproteobacteria</taxon>
        <taxon>Enterobacterales</taxon>
        <taxon>Erwiniaceae</taxon>
        <taxon>Buchnera</taxon>
    </lineage>
</organism>
<dbReference type="Pfam" id="PF01025">
    <property type="entry name" value="GrpE"/>
    <property type="match status" value="1"/>
</dbReference>
<accession>A0A4D6Y166</accession>
<comment type="similarity">
    <text evidence="1 4 5">Belongs to the GrpE family.</text>
</comment>
<proteinExistence type="inferred from homology"/>
<comment type="subcellular location">
    <subcellularLocation>
        <location evidence="4">Cytoplasm</location>
    </subcellularLocation>
</comment>
<protein>
    <recommendedName>
        <fullName evidence="4">Protein GrpE</fullName>
    </recommendedName>
    <alternativeName>
        <fullName evidence="4">HSP-70 cofactor</fullName>
    </alternativeName>
</protein>
<dbReference type="GO" id="GO:0006457">
    <property type="term" value="P:protein folding"/>
    <property type="evidence" value="ECO:0007669"/>
    <property type="project" value="InterPro"/>
</dbReference>
<reference evidence="6 7" key="1">
    <citation type="submission" date="2018-12" db="EMBL/GenBank/DDBJ databases">
        <authorList>
            <person name="Chong R.A."/>
        </authorList>
    </citation>
    <scope>NUCLEOTIDE SEQUENCE [LARGE SCALE GENOMIC DNA]</scope>
    <source>
        <strain evidence="6 7">Bca</strain>
    </source>
</reference>
<dbReference type="Gene3D" id="3.90.20.20">
    <property type="match status" value="1"/>
</dbReference>
<name>A0A4D6Y166_9GAMM</name>
<dbReference type="PRINTS" id="PR00773">
    <property type="entry name" value="GRPEPROTEIN"/>
</dbReference>
<dbReference type="GO" id="GO:0042803">
    <property type="term" value="F:protein homodimerization activity"/>
    <property type="evidence" value="ECO:0007669"/>
    <property type="project" value="InterPro"/>
</dbReference>
<evidence type="ECO:0000256" key="3">
    <source>
        <dbReference type="ARBA" id="ARBA00023186"/>
    </source>
</evidence>
<keyword evidence="3 4" id="KW-0143">Chaperone</keyword>
<evidence type="ECO:0000313" key="6">
    <source>
        <dbReference type="EMBL" id="QCI20334.1"/>
    </source>
</evidence>
<dbReference type="SUPFAM" id="SSF58014">
    <property type="entry name" value="Coiled-coil domain of nucleotide exchange factor GrpE"/>
    <property type="match status" value="1"/>
</dbReference>
<evidence type="ECO:0000256" key="2">
    <source>
        <dbReference type="ARBA" id="ARBA00023016"/>
    </source>
</evidence>
<dbReference type="InterPro" id="IPR000740">
    <property type="entry name" value="GrpE"/>
</dbReference>
<dbReference type="GO" id="GO:0005737">
    <property type="term" value="C:cytoplasm"/>
    <property type="evidence" value="ECO:0007669"/>
    <property type="project" value="UniProtKB-SubCell"/>
</dbReference>
<dbReference type="InterPro" id="IPR013805">
    <property type="entry name" value="GrpE_CC"/>
</dbReference>
<dbReference type="OrthoDB" id="9789811at2"/>
<keyword evidence="4" id="KW-0963">Cytoplasm</keyword>
<evidence type="ECO:0000313" key="7">
    <source>
        <dbReference type="Proteomes" id="UP000298594"/>
    </source>
</evidence>
<keyword evidence="2 4" id="KW-0346">Stress response</keyword>
<dbReference type="RefSeq" id="WP_158359208.1">
    <property type="nucleotide sequence ID" value="NZ_CP034879.1"/>
</dbReference>
<dbReference type="GO" id="GO:0000774">
    <property type="term" value="F:adenyl-nucleotide exchange factor activity"/>
    <property type="evidence" value="ECO:0007669"/>
    <property type="project" value="InterPro"/>
</dbReference>
<evidence type="ECO:0000256" key="1">
    <source>
        <dbReference type="ARBA" id="ARBA00009054"/>
    </source>
</evidence>
<gene>
    <name evidence="4 6" type="primary">grpE</name>
    <name evidence="6" type="ORF">D9V67_00940</name>
</gene>
<dbReference type="PANTHER" id="PTHR21237:SF23">
    <property type="entry name" value="GRPE PROTEIN HOMOLOG, MITOCHONDRIAL"/>
    <property type="match status" value="1"/>
</dbReference>
<comment type="subunit">
    <text evidence="4">Homodimer.</text>
</comment>
<dbReference type="Gene3D" id="2.30.22.10">
    <property type="entry name" value="Head domain of nucleotide exchange factor GrpE"/>
    <property type="match status" value="1"/>
</dbReference>
<dbReference type="AlphaFoldDB" id="A0A4D6Y166"/>
<reference evidence="6 7" key="2">
    <citation type="submission" date="2019-05" db="EMBL/GenBank/DDBJ databases">
        <title>Genome evolution of the obligate endosymbiont Buchnera aphidicola.</title>
        <authorList>
            <person name="Moran N.A."/>
        </authorList>
    </citation>
    <scope>NUCLEOTIDE SEQUENCE [LARGE SCALE GENOMIC DNA]</scope>
    <source>
        <strain evidence="6 7">Bca</strain>
    </source>
</reference>
<sequence length="181" mass="21115">MHTENKQSNDKKNNIEENIDDILLFQNKKIQDLKVQLLKNKKKIDDLELRKLANIENINKNTKEKINKIKYTETEKCLKKIIPIIDSLEDILTLSKKLNITEQPLIKGIELTLQSLFNILFKLNVKIEGNKNEVFNSNIHDIFEKKTSNDIPYNHIISIHKKGFSLNKVVLRKAIVTISKK</sequence>
<dbReference type="HAMAP" id="MF_01151">
    <property type="entry name" value="GrpE"/>
    <property type="match status" value="1"/>
</dbReference>
<dbReference type="EMBL" id="CP034879">
    <property type="protein sequence ID" value="QCI20334.1"/>
    <property type="molecule type" value="Genomic_DNA"/>
</dbReference>
<dbReference type="Proteomes" id="UP000298594">
    <property type="component" value="Chromosome"/>
</dbReference>
<dbReference type="InterPro" id="IPR009012">
    <property type="entry name" value="GrpE_head"/>
</dbReference>
<evidence type="ECO:0000256" key="5">
    <source>
        <dbReference type="RuleBase" id="RU004478"/>
    </source>
</evidence>
<evidence type="ECO:0000256" key="4">
    <source>
        <dbReference type="HAMAP-Rule" id="MF_01151"/>
    </source>
</evidence>